<keyword evidence="3" id="KW-1185">Reference proteome</keyword>
<gene>
    <name evidence="2" type="ORF">H8710_10785</name>
</gene>
<evidence type="ECO:0000313" key="3">
    <source>
        <dbReference type="Proteomes" id="UP000610760"/>
    </source>
</evidence>
<keyword evidence="1" id="KW-0472">Membrane</keyword>
<organism evidence="2 3">
    <name type="scientific">Fumia xinanensis</name>
    <dbReference type="NCBI Taxonomy" id="2763659"/>
    <lineage>
        <taxon>Bacteria</taxon>
        <taxon>Bacillati</taxon>
        <taxon>Bacillota</taxon>
        <taxon>Clostridia</taxon>
        <taxon>Eubacteriales</taxon>
        <taxon>Oscillospiraceae</taxon>
        <taxon>Fumia</taxon>
    </lineage>
</organism>
<proteinExistence type="predicted"/>
<evidence type="ECO:0000256" key="1">
    <source>
        <dbReference type="SAM" id="Phobius"/>
    </source>
</evidence>
<dbReference type="RefSeq" id="WP_249295569.1">
    <property type="nucleotide sequence ID" value="NZ_JACRSV010000003.1"/>
</dbReference>
<dbReference type="AlphaFoldDB" id="A0A926I3E9"/>
<name>A0A926I3E9_9FIRM</name>
<reference evidence="2" key="1">
    <citation type="submission" date="2020-08" db="EMBL/GenBank/DDBJ databases">
        <title>Genome public.</title>
        <authorList>
            <person name="Liu C."/>
            <person name="Sun Q."/>
        </authorList>
    </citation>
    <scope>NUCLEOTIDE SEQUENCE</scope>
    <source>
        <strain evidence="2">NSJ-33</strain>
    </source>
</reference>
<keyword evidence="1" id="KW-0812">Transmembrane</keyword>
<accession>A0A926I3E9</accession>
<feature type="transmembrane region" description="Helical" evidence="1">
    <location>
        <begin position="6"/>
        <end position="29"/>
    </location>
</feature>
<sequence length="105" mass="11007">MQKLRRIFVIIAGCSAILSAGIFAASVAIRKALHMKCCKVNYAGQTPGVCMISGSSDGPTAVFVSTKYHPGWSKRLALTFGAMAAAAAGMTVLIHFLMKNQGSSL</sequence>
<dbReference type="EMBL" id="JACRSV010000003">
    <property type="protein sequence ID" value="MBC8560548.1"/>
    <property type="molecule type" value="Genomic_DNA"/>
</dbReference>
<evidence type="ECO:0000313" key="2">
    <source>
        <dbReference type="EMBL" id="MBC8560548.1"/>
    </source>
</evidence>
<comment type="caution">
    <text evidence="2">The sequence shown here is derived from an EMBL/GenBank/DDBJ whole genome shotgun (WGS) entry which is preliminary data.</text>
</comment>
<protein>
    <submittedName>
        <fullName evidence="2">Uncharacterized protein</fullName>
    </submittedName>
</protein>
<dbReference type="Proteomes" id="UP000610760">
    <property type="component" value="Unassembled WGS sequence"/>
</dbReference>
<keyword evidence="1" id="KW-1133">Transmembrane helix</keyword>
<feature type="transmembrane region" description="Helical" evidence="1">
    <location>
        <begin position="76"/>
        <end position="98"/>
    </location>
</feature>